<keyword evidence="2" id="KW-1185">Reference proteome</keyword>
<dbReference type="RefSeq" id="WP_025076515.1">
    <property type="nucleotide sequence ID" value="NZ_FQVD01000041.1"/>
</dbReference>
<organism evidence="1 2">
    <name type="scientific">Bacteroides faecichinchillae</name>
    <dbReference type="NCBI Taxonomy" id="871325"/>
    <lineage>
        <taxon>Bacteria</taxon>
        <taxon>Pseudomonadati</taxon>
        <taxon>Bacteroidota</taxon>
        <taxon>Bacteroidia</taxon>
        <taxon>Bacteroidales</taxon>
        <taxon>Bacteroidaceae</taxon>
        <taxon>Bacteroides</taxon>
    </lineage>
</organism>
<evidence type="ECO:0000313" key="1">
    <source>
        <dbReference type="EMBL" id="SHF86704.1"/>
    </source>
</evidence>
<accession>A0A1M5F563</accession>
<evidence type="ECO:0000313" key="2">
    <source>
        <dbReference type="Proteomes" id="UP000184436"/>
    </source>
</evidence>
<protein>
    <submittedName>
        <fullName evidence="1">Uncharacterized protein</fullName>
    </submittedName>
</protein>
<dbReference type="AlphaFoldDB" id="A0A1M5F563"/>
<name>A0A1M5F563_9BACE</name>
<gene>
    <name evidence="1" type="ORF">SAMN05444349_14126</name>
</gene>
<proteinExistence type="predicted"/>
<reference evidence="1 2" key="1">
    <citation type="submission" date="2016-11" db="EMBL/GenBank/DDBJ databases">
        <authorList>
            <person name="Jaros S."/>
            <person name="Januszkiewicz K."/>
            <person name="Wedrychowicz H."/>
        </authorList>
    </citation>
    <scope>NUCLEOTIDE SEQUENCE [LARGE SCALE GENOMIC DNA]</scope>
    <source>
        <strain evidence="1 2">DSM 26883</strain>
    </source>
</reference>
<dbReference type="Proteomes" id="UP000184436">
    <property type="component" value="Unassembled WGS sequence"/>
</dbReference>
<dbReference type="EMBL" id="FQVD01000041">
    <property type="protein sequence ID" value="SHF86704.1"/>
    <property type="molecule type" value="Genomic_DNA"/>
</dbReference>
<dbReference type="STRING" id="871325.SAMN05444349_14126"/>
<sequence length="78" mass="9411">MSKEEIILKLMQLALKIESETDKCVFINYSGHVDSMEVRIAESKKNYNNWLYDSRIYFDECNFLEKFNKLCESLKRYL</sequence>